<evidence type="ECO:0008006" key="3">
    <source>
        <dbReference type="Google" id="ProtNLM"/>
    </source>
</evidence>
<dbReference type="Proteomes" id="UP000266861">
    <property type="component" value="Unassembled WGS sequence"/>
</dbReference>
<keyword evidence="2" id="KW-1185">Reference proteome</keyword>
<sequence length="493" mass="57370">MTHRVSDEKTICEIGTDSLNHPQPQDIIDEDSAETLDFTETVYKEQVNKEIIQSIREKKLRDQELLSTPENTIPNISQISTSPNKNVSISEAEKLPLNRTKCHPPYNKKVEQGLICELFEFIRSIDFVSLRNLNKSPLNCMYSKQISDISVGTNPTPEKLCWYYHSEEYEIKVITFDSENNINDQMTRTKIYDEMMSYLPGIKREHFRKMSQKANNANRHPNPNIIKLYTDELDAKVSPLCDCNKVNDIGIRQIIQCFNLEYLALNFLRFIDDKTICIIVQSCPNIRYLDLEFCYVTNIVVNAIAQSCRNMEYLNIYGSESITDSSMSKIAKKSIKDIAQHLSNLKYLGLKYCVNISEEALNMLDPDLEIGDKLPNFASRIPYHGRYTWYYSIYIMDLAVLITRLLNLICPRNCLPGDYDEMWEIVDENPNKFCQNYSVGYHSMTLLVQWNNHEKCYGPILWVDIMGRYYGIADLDDFYAKPKKNIYRARKTC</sequence>
<gene>
    <name evidence="1" type="ORF">Glove_465g38</name>
</gene>
<evidence type="ECO:0000313" key="2">
    <source>
        <dbReference type="Proteomes" id="UP000266861"/>
    </source>
</evidence>
<dbReference type="PANTHER" id="PTHR13318">
    <property type="entry name" value="PARTNER OF PAIRED, ISOFORM B-RELATED"/>
    <property type="match status" value="1"/>
</dbReference>
<dbReference type="OrthoDB" id="550575at2759"/>
<dbReference type="SMART" id="SM00367">
    <property type="entry name" value="LRR_CC"/>
    <property type="match status" value="4"/>
</dbReference>
<proteinExistence type="predicted"/>
<protein>
    <recommendedName>
        <fullName evidence="3">F-box domain-containing protein</fullName>
    </recommendedName>
</protein>
<reference evidence="1 2" key="1">
    <citation type="submission" date="2018-08" db="EMBL/GenBank/DDBJ databases">
        <title>Genome and evolution of the arbuscular mycorrhizal fungus Diversispora epigaea (formerly Glomus versiforme) and its bacterial endosymbionts.</title>
        <authorList>
            <person name="Sun X."/>
            <person name="Fei Z."/>
            <person name="Harrison M."/>
        </authorList>
    </citation>
    <scope>NUCLEOTIDE SEQUENCE [LARGE SCALE GENOMIC DNA]</scope>
    <source>
        <strain evidence="1 2">IT104</strain>
    </source>
</reference>
<dbReference type="SUPFAM" id="SSF52047">
    <property type="entry name" value="RNI-like"/>
    <property type="match status" value="1"/>
</dbReference>
<dbReference type="STRING" id="1348612.A0A397GM40"/>
<dbReference type="Gene3D" id="3.80.10.10">
    <property type="entry name" value="Ribonuclease Inhibitor"/>
    <property type="match status" value="1"/>
</dbReference>
<dbReference type="GO" id="GO:0019005">
    <property type="term" value="C:SCF ubiquitin ligase complex"/>
    <property type="evidence" value="ECO:0007669"/>
    <property type="project" value="TreeGrafter"/>
</dbReference>
<organism evidence="1 2">
    <name type="scientific">Diversispora epigaea</name>
    <dbReference type="NCBI Taxonomy" id="1348612"/>
    <lineage>
        <taxon>Eukaryota</taxon>
        <taxon>Fungi</taxon>
        <taxon>Fungi incertae sedis</taxon>
        <taxon>Mucoromycota</taxon>
        <taxon>Glomeromycotina</taxon>
        <taxon>Glomeromycetes</taxon>
        <taxon>Diversisporales</taxon>
        <taxon>Diversisporaceae</taxon>
        <taxon>Diversispora</taxon>
    </lineage>
</organism>
<evidence type="ECO:0000313" key="1">
    <source>
        <dbReference type="EMBL" id="RHZ52111.1"/>
    </source>
</evidence>
<accession>A0A397GM40</accession>
<dbReference type="AlphaFoldDB" id="A0A397GM40"/>
<name>A0A397GM40_9GLOM</name>
<dbReference type="InterPro" id="IPR032675">
    <property type="entry name" value="LRR_dom_sf"/>
</dbReference>
<comment type="caution">
    <text evidence="1">The sequence shown here is derived from an EMBL/GenBank/DDBJ whole genome shotgun (WGS) entry which is preliminary data.</text>
</comment>
<dbReference type="InterPro" id="IPR006553">
    <property type="entry name" value="Leu-rich_rpt_Cys-con_subtyp"/>
</dbReference>
<dbReference type="EMBL" id="PQFF01000407">
    <property type="protein sequence ID" value="RHZ52111.1"/>
    <property type="molecule type" value="Genomic_DNA"/>
</dbReference>
<dbReference type="GO" id="GO:0031146">
    <property type="term" value="P:SCF-dependent proteasomal ubiquitin-dependent protein catabolic process"/>
    <property type="evidence" value="ECO:0007669"/>
    <property type="project" value="TreeGrafter"/>
</dbReference>